<dbReference type="EMBL" id="CAACVG010008186">
    <property type="protein sequence ID" value="VEN48858.1"/>
    <property type="molecule type" value="Genomic_DNA"/>
</dbReference>
<proteinExistence type="predicted"/>
<organism evidence="1 2">
    <name type="scientific">Callosobruchus maculatus</name>
    <name type="common">Southern cowpea weevil</name>
    <name type="synonym">Pulse bruchid</name>
    <dbReference type="NCBI Taxonomy" id="64391"/>
    <lineage>
        <taxon>Eukaryota</taxon>
        <taxon>Metazoa</taxon>
        <taxon>Ecdysozoa</taxon>
        <taxon>Arthropoda</taxon>
        <taxon>Hexapoda</taxon>
        <taxon>Insecta</taxon>
        <taxon>Pterygota</taxon>
        <taxon>Neoptera</taxon>
        <taxon>Endopterygota</taxon>
        <taxon>Coleoptera</taxon>
        <taxon>Polyphaga</taxon>
        <taxon>Cucujiformia</taxon>
        <taxon>Chrysomeloidea</taxon>
        <taxon>Chrysomelidae</taxon>
        <taxon>Bruchinae</taxon>
        <taxon>Bruchini</taxon>
        <taxon>Callosobruchus</taxon>
    </lineage>
</organism>
<keyword evidence="2" id="KW-1185">Reference proteome</keyword>
<sequence>MEKNNSEVPLDWFRILELCACEQRVAIKSNGLEAIQGKKSSLASK</sequence>
<protein>
    <submittedName>
        <fullName evidence="1">Uncharacterized protein</fullName>
    </submittedName>
</protein>
<dbReference type="Proteomes" id="UP000410492">
    <property type="component" value="Unassembled WGS sequence"/>
</dbReference>
<name>A0A653CMD7_CALMS</name>
<evidence type="ECO:0000313" key="2">
    <source>
        <dbReference type="Proteomes" id="UP000410492"/>
    </source>
</evidence>
<reference evidence="1 2" key="1">
    <citation type="submission" date="2019-01" db="EMBL/GenBank/DDBJ databases">
        <authorList>
            <person name="Sayadi A."/>
        </authorList>
    </citation>
    <scope>NUCLEOTIDE SEQUENCE [LARGE SCALE GENOMIC DNA]</scope>
</reference>
<gene>
    <name evidence="1" type="ORF">CALMAC_LOCUS10164</name>
</gene>
<evidence type="ECO:0000313" key="1">
    <source>
        <dbReference type="EMBL" id="VEN48858.1"/>
    </source>
</evidence>
<accession>A0A653CMD7</accession>
<dbReference type="AlphaFoldDB" id="A0A653CMD7"/>